<evidence type="ECO:0000313" key="2">
    <source>
        <dbReference type="EMBL" id="KAF2266051.1"/>
    </source>
</evidence>
<dbReference type="AlphaFoldDB" id="A0A9P4N8Q7"/>
<dbReference type="Proteomes" id="UP000800093">
    <property type="component" value="Unassembled WGS sequence"/>
</dbReference>
<organism evidence="2 3">
    <name type="scientific">Lojkania enalia</name>
    <dbReference type="NCBI Taxonomy" id="147567"/>
    <lineage>
        <taxon>Eukaryota</taxon>
        <taxon>Fungi</taxon>
        <taxon>Dikarya</taxon>
        <taxon>Ascomycota</taxon>
        <taxon>Pezizomycotina</taxon>
        <taxon>Dothideomycetes</taxon>
        <taxon>Pleosporomycetidae</taxon>
        <taxon>Pleosporales</taxon>
        <taxon>Pleosporales incertae sedis</taxon>
        <taxon>Lojkania</taxon>
    </lineage>
</organism>
<gene>
    <name evidence="2" type="ORF">CC78DRAFT_164215</name>
</gene>
<reference evidence="3" key="1">
    <citation type="journal article" date="2020" name="Stud. Mycol.">
        <title>101 Dothideomycetes genomes: A test case for predicting lifestyles and emergence of pathogens.</title>
        <authorList>
            <person name="Haridas S."/>
            <person name="Albert R."/>
            <person name="Binder M."/>
            <person name="Bloem J."/>
            <person name="LaButti K."/>
            <person name="Salamov A."/>
            <person name="Andreopoulos B."/>
            <person name="Baker S."/>
            <person name="Barry K."/>
            <person name="Bills G."/>
            <person name="Bluhm B."/>
            <person name="Cannon C."/>
            <person name="Castanera R."/>
            <person name="Culley D."/>
            <person name="Daum C."/>
            <person name="Ezra D."/>
            <person name="Gonzalez J."/>
            <person name="Henrissat B."/>
            <person name="Kuo A."/>
            <person name="Liang C."/>
            <person name="Lipzen A."/>
            <person name="Lutzoni F."/>
            <person name="Magnuson J."/>
            <person name="Mondo S."/>
            <person name="Nolan M."/>
            <person name="Ohm R."/>
            <person name="Pangilinan J."/>
            <person name="Park H.-J."/>
            <person name="Ramirez L."/>
            <person name="Alfaro M."/>
            <person name="Sun H."/>
            <person name="Tritt A."/>
            <person name="Yoshinaga Y."/>
            <person name="Zwiers L.-H."/>
            <person name="Turgeon B."/>
            <person name="Goodwin S."/>
            <person name="Spatafora J."/>
            <person name="Crous P."/>
            <person name="Grigoriev I."/>
        </authorList>
    </citation>
    <scope>NUCLEOTIDE SEQUENCE [LARGE SCALE GENOMIC DNA]</scope>
    <source>
        <strain evidence="3">CBS 304.66</strain>
    </source>
</reference>
<feature type="region of interest" description="Disordered" evidence="1">
    <location>
        <begin position="98"/>
        <end position="141"/>
    </location>
</feature>
<feature type="region of interest" description="Disordered" evidence="1">
    <location>
        <begin position="167"/>
        <end position="187"/>
    </location>
</feature>
<feature type="compositionally biased region" description="Polar residues" evidence="1">
    <location>
        <begin position="178"/>
        <end position="187"/>
    </location>
</feature>
<accession>A0A9P4N8Q7</accession>
<dbReference type="EMBL" id="ML986601">
    <property type="protein sequence ID" value="KAF2266051.1"/>
    <property type="molecule type" value="Genomic_DNA"/>
</dbReference>
<evidence type="ECO:0000313" key="3">
    <source>
        <dbReference type="Proteomes" id="UP000800093"/>
    </source>
</evidence>
<dbReference type="OrthoDB" id="3641178at2759"/>
<evidence type="ECO:0000256" key="1">
    <source>
        <dbReference type="SAM" id="MobiDB-lite"/>
    </source>
</evidence>
<name>A0A9P4N8Q7_9PLEO</name>
<comment type="caution">
    <text evidence="2">The sequence shown here is derived from an EMBL/GenBank/DDBJ whole genome shotgun (WGS) entry which is preliminary data.</text>
</comment>
<keyword evidence="3" id="KW-1185">Reference proteome</keyword>
<protein>
    <submittedName>
        <fullName evidence="2">Uncharacterized protein</fullName>
    </submittedName>
</protein>
<feature type="compositionally biased region" description="Polar residues" evidence="1">
    <location>
        <begin position="105"/>
        <end position="117"/>
    </location>
</feature>
<sequence length="292" mass="33159">MISESRYNDMKSKIPEIKQLFQTRRYTQCATICKQLLTQSNDGIHPIHEAYLNFYIALSHDTMGREAGMRNRLKELDLAEKHYIAAIAILTPPESQKLEDIEEVQSPTSLHSGGNQYSHRRASDAGSLDSDRSTSTDATSLNEYHEDFTDCKPISVRFNSFERSLPSRSASDDYATGPQPTKSQPASINVSQSKAYTQHEQFSTDLSAFMTMMRSHLTGIRQLKDSALIPVQRYSFTRSRGSSFNSRPASRDSAFSESEMDRIRWNRKSTSFRPRFDPTTVRQLCTDALSDL</sequence>
<proteinExistence type="predicted"/>